<dbReference type="Proteomes" id="UP000054270">
    <property type="component" value="Unassembled WGS sequence"/>
</dbReference>
<feature type="chain" id="PRO_5002248872" evidence="1">
    <location>
        <begin position="22"/>
        <end position="196"/>
    </location>
</feature>
<protein>
    <submittedName>
        <fullName evidence="2">Uncharacterized protein</fullName>
    </submittedName>
</protein>
<accession>A0A0D2PH74</accession>
<gene>
    <name evidence="2" type="ORF">HYPSUDRAFT_189856</name>
</gene>
<dbReference type="EMBL" id="KN817577">
    <property type="protein sequence ID" value="KJA19445.1"/>
    <property type="molecule type" value="Genomic_DNA"/>
</dbReference>
<sequence>MFSTFLTAALFIAPAIQGALADFAISSPALVQCQNATISWEPTKGPYNLIVVSAANPCGDALVEVGDFSTTLISWKASLAAGTTVQLSLLDASDNEAWSKNITVGASSDASCLSNAIVKASSSSGASVASTTVASTAASTTLLVAGTSSAASADSSVVPIGAANAGTLGSAAFTVRQVSTPLLAISGLVGAFALSL</sequence>
<evidence type="ECO:0000313" key="3">
    <source>
        <dbReference type="Proteomes" id="UP000054270"/>
    </source>
</evidence>
<evidence type="ECO:0000313" key="2">
    <source>
        <dbReference type="EMBL" id="KJA19445.1"/>
    </source>
</evidence>
<dbReference type="AlphaFoldDB" id="A0A0D2PH74"/>
<name>A0A0D2PH74_HYPSF</name>
<organism evidence="2 3">
    <name type="scientific">Hypholoma sublateritium (strain FD-334 SS-4)</name>
    <dbReference type="NCBI Taxonomy" id="945553"/>
    <lineage>
        <taxon>Eukaryota</taxon>
        <taxon>Fungi</taxon>
        <taxon>Dikarya</taxon>
        <taxon>Basidiomycota</taxon>
        <taxon>Agaricomycotina</taxon>
        <taxon>Agaricomycetes</taxon>
        <taxon>Agaricomycetidae</taxon>
        <taxon>Agaricales</taxon>
        <taxon>Agaricineae</taxon>
        <taxon>Strophariaceae</taxon>
        <taxon>Hypholoma</taxon>
    </lineage>
</organism>
<reference evidence="3" key="1">
    <citation type="submission" date="2014-04" db="EMBL/GenBank/DDBJ databases">
        <title>Evolutionary Origins and Diversification of the Mycorrhizal Mutualists.</title>
        <authorList>
            <consortium name="DOE Joint Genome Institute"/>
            <consortium name="Mycorrhizal Genomics Consortium"/>
            <person name="Kohler A."/>
            <person name="Kuo A."/>
            <person name="Nagy L.G."/>
            <person name="Floudas D."/>
            <person name="Copeland A."/>
            <person name="Barry K.W."/>
            <person name="Cichocki N."/>
            <person name="Veneault-Fourrey C."/>
            <person name="LaButti K."/>
            <person name="Lindquist E.A."/>
            <person name="Lipzen A."/>
            <person name="Lundell T."/>
            <person name="Morin E."/>
            <person name="Murat C."/>
            <person name="Riley R."/>
            <person name="Ohm R."/>
            <person name="Sun H."/>
            <person name="Tunlid A."/>
            <person name="Henrissat B."/>
            <person name="Grigoriev I.V."/>
            <person name="Hibbett D.S."/>
            <person name="Martin F."/>
        </authorList>
    </citation>
    <scope>NUCLEOTIDE SEQUENCE [LARGE SCALE GENOMIC DNA]</scope>
    <source>
        <strain evidence="3">FD-334 SS-4</strain>
    </source>
</reference>
<feature type="signal peptide" evidence="1">
    <location>
        <begin position="1"/>
        <end position="21"/>
    </location>
</feature>
<proteinExistence type="predicted"/>
<evidence type="ECO:0000256" key="1">
    <source>
        <dbReference type="SAM" id="SignalP"/>
    </source>
</evidence>
<dbReference type="OrthoDB" id="3259746at2759"/>
<dbReference type="OMA" id="DIFACEG"/>
<keyword evidence="3" id="KW-1185">Reference proteome</keyword>
<keyword evidence="1" id="KW-0732">Signal</keyword>